<feature type="compositionally biased region" description="Acidic residues" evidence="1">
    <location>
        <begin position="471"/>
        <end position="483"/>
    </location>
</feature>
<proteinExistence type="predicted"/>
<reference evidence="3 4" key="1">
    <citation type="journal article" date="2011" name="J. Gen. Appl. Microbiol.">
        <title>Draft genome sequencing of the enigmatic yeast Saitoella complicata.</title>
        <authorList>
            <person name="Nishida H."/>
            <person name="Hamamoto M."/>
            <person name="Sugiyama J."/>
        </authorList>
    </citation>
    <scope>NUCLEOTIDE SEQUENCE [LARGE SCALE GENOMIC DNA]</scope>
    <source>
        <strain evidence="3 4">NRRL Y-17804</strain>
    </source>
</reference>
<dbReference type="EMBL" id="BACD03000074">
    <property type="protein sequence ID" value="GAO52567.1"/>
    <property type="molecule type" value="Genomic_DNA"/>
</dbReference>
<feature type="region of interest" description="Disordered" evidence="1">
    <location>
        <begin position="467"/>
        <end position="527"/>
    </location>
</feature>
<accession>A0A0E9NRR8</accession>
<dbReference type="PANTHER" id="PTHR36223">
    <property type="entry name" value="BETA-LACTAMASE-TYPE TRANSPEPTIDASE FOLD DOMAIN CONTAINING PROTEIN"/>
    <property type="match status" value="1"/>
</dbReference>
<dbReference type="AlphaFoldDB" id="A0A0E9NRR8"/>
<organism evidence="3 4">
    <name type="scientific">Saitoella complicata (strain BCRC 22490 / CBS 7301 / JCM 7358 / NBRC 10748 / NRRL Y-17804)</name>
    <dbReference type="NCBI Taxonomy" id="698492"/>
    <lineage>
        <taxon>Eukaryota</taxon>
        <taxon>Fungi</taxon>
        <taxon>Dikarya</taxon>
        <taxon>Ascomycota</taxon>
        <taxon>Taphrinomycotina</taxon>
        <taxon>Taphrinomycotina incertae sedis</taxon>
        <taxon>Saitoella</taxon>
    </lineage>
</organism>
<reference evidence="3 4" key="3">
    <citation type="journal article" date="2015" name="Genome Announc.">
        <title>Draft Genome Sequence of the Archiascomycetous Yeast Saitoella complicata.</title>
        <authorList>
            <person name="Yamauchi K."/>
            <person name="Kondo S."/>
            <person name="Hamamoto M."/>
            <person name="Takahashi Y."/>
            <person name="Ogura Y."/>
            <person name="Hayashi T."/>
            <person name="Nishida H."/>
        </authorList>
    </citation>
    <scope>NUCLEOTIDE SEQUENCE [LARGE SCALE GENOMIC DNA]</scope>
    <source>
        <strain evidence="3 4">NRRL Y-17804</strain>
    </source>
</reference>
<dbReference type="Pfam" id="PF25534">
    <property type="entry name" value="DUF7918"/>
    <property type="match status" value="1"/>
</dbReference>
<reference evidence="3 4" key="2">
    <citation type="journal article" date="2014" name="J. Gen. Appl. Microbiol.">
        <title>The early diverging ascomycetous budding yeast Saitoella complicata has three histone deacetylases belonging to the Clr6, Hos2, and Rpd3 lineages.</title>
        <authorList>
            <person name="Nishida H."/>
            <person name="Matsumoto T."/>
            <person name="Kondo S."/>
            <person name="Hamamoto M."/>
            <person name="Yoshikawa H."/>
        </authorList>
    </citation>
    <scope>NUCLEOTIDE SEQUENCE [LARGE SCALE GENOMIC DNA]</scope>
    <source>
        <strain evidence="3 4">NRRL Y-17804</strain>
    </source>
</reference>
<name>A0A0E9NRR8_SAICN</name>
<feature type="region of interest" description="Disordered" evidence="1">
    <location>
        <begin position="330"/>
        <end position="352"/>
    </location>
</feature>
<evidence type="ECO:0000313" key="4">
    <source>
        <dbReference type="Proteomes" id="UP000033140"/>
    </source>
</evidence>
<sequence length="586" mass="65475">MAVHASFALIFPAELPGSTHPPSCTAESRESESIQDLDGWEDAPFLQSCELLINARAASSSSLSRHRHTQQDLTAKGRTMVCIKGLHVQVLREGTVLQEYGTTTNNAGDKISCYIPSVAGDTFTVIIFHLPNPPPEDLATWYELFDFHLYMDGLMVAEIFSNVPPIEYTFEGADQLDSTSFVRPFMFRILPLTRTMHDSERREEVLKNLGTIRLSVHRTWSAVQDEAEDDAERVVKTSNDPTFNCTMLDLPAPAARTEEWQHAPGPQKADVYKGDARTLKHDVDYGAVTPKVVIHGVLHRRVEVDPDPLFEIEFRYRTASDLRARGFNVPDPFKKSTRKRRSSNDTPDLNMEDMFDTLNTIDRDNKRKRAREQLQSCQVEVQDLTGDDPLMPEICLIRPPDSDDEEEYVPLARLIKREREEVVGAAVGVGVGVGAAMAETSAAQQLLEDETIRPNPLTLMERIMPAPASEESQDSGDETEDTEYCFNGEGGEEDRKSEQPAENDENAMTLAPIEPAEAPGFEKPAADVENSQSALFLEYGDYAQVPELREYVKGAPFVLTDDERKVLGLPQAPEDDEFPAEQATEK</sequence>
<feature type="domain" description="DUF7918" evidence="2">
    <location>
        <begin position="85"/>
        <end position="227"/>
    </location>
</feature>
<evidence type="ECO:0000259" key="2">
    <source>
        <dbReference type="Pfam" id="PF25534"/>
    </source>
</evidence>
<gene>
    <name evidence="3" type="ORF">G7K_6640-t1</name>
</gene>
<comment type="caution">
    <text evidence="3">The sequence shown here is derived from an EMBL/GenBank/DDBJ whole genome shotgun (WGS) entry which is preliminary data.</text>
</comment>
<dbReference type="Proteomes" id="UP000033140">
    <property type="component" value="Unassembled WGS sequence"/>
</dbReference>
<dbReference type="InterPro" id="IPR057678">
    <property type="entry name" value="DUF7918"/>
</dbReference>
<evidence type="ECO:0000313" key="3">
    <source>
        <dbReference type="EMBL" id="GAO52567.1"/>
    </source>
</evidence>
<dbReference type="PANTHER" id="PTHR36223:SF1">
    <property type="entry name" value="TRANSCRIPTION ELONGATION FACTOR EAF N-TERMINAL DOMAIN-CONTAINING PROTEIN"/>
    <property type="match status" value="1"/>
</dbReference>
<evidence type="ECO:0000256" key="1">
    <source>
        <dbReference type="SAM" id="MobiDB-lite"/>
    </source>
</evidence>
<keyword evidence="4" id="KW-1185">Reference proteome</keyword>
<protein>
    <recommendedName>
        <fullName evidence="2">DUF7918 domain-containing protein</fullName>
    </recommendedName>
</protein>